<accession>A0A067RJI5</accession>
<dbReference type="GO" id="GO:0005739">
    <property type="term" value="C:mitochondrion"/>
    <property type="evidence" value="ECO:0007669"/>
    <property type="project" value="UniProtKB-SubCell"/>
</dbReference>
<reference evidence="8 9" key="1">
    <citation type="journal article" date="2014" name="Nat. Commun.">
        <title>Molecular traces of alternative social organization in a termite genome.</title>
        <authorList>
            <person name="Terrapon N."/>
            <person name="Li C."/>
            <person name="Robertson H.M."/>
            <person name="Ji L."/>
            <person name="Meng X."/>
            <person name="Booth W."/>
            <person name="Chen Z."/>
            <person name="Childers C.P."/>
            <person name="Glastad K.M."/>
            <person name="Gokhale K."/>
            <person name="Gowin J."/>
            <person name="Gronenberg W."/>
            <person name="Hermansen R.A."/>
            <person name="Hu H."/>
            <person name="Hunt B.G."/>
            <person name="Huylmans A.K."/>
            <person name="Khalil S.M."/>
            <person name="Mitchell R.D."/>
            <person name="Munoz-Torres M.C."/>
            <person name="Mustard J.A."/>
            <person name="Pan H."/>
            <person name="Reese J.T."/>
            <person name="Scharf M.E."/>
            <person name="Sun F."/>
            <person name="Vogel H."/>
            <person name="Xiao J."/>
            <person name="Yang W."/>
            <person name="Yang Z."/>
            <person name="Yang Z."/>
            <person name="Zhou J."/>
            <person name="Zhu J."/>
            <person name="Brent C.S."/>
            <person name="Elsik C.G."/>
            <person name="Goodisman M.A."/>
            <person name="Liberles D.A."/>
            <person name="Roe R.M."/>
            <person name="Vargo E.L."/>
            <person name="Vilcinskas A."/>
            <person name="Wang J."/>
            <person name="Bornberg-Bauer E."/>
            <person name="Korb J."/>
            <person name="Zhang G."/>
            <person name="Liebig J."/>
        </authorList>
    </citation>
    <scope>NUCLEOTIDE SEQUENCE [LARGE SCALE GENOMIC DNA]</scope>
    <source>
        <tissue evidence="8">Whole organism</tissue>
    </source>
</reference>
<evidence type="ECO:0000256" key="4">
    <source>
        <dbReference type="ARBA" id="ARBA00022946"/>
    </source>
</evidence>
<dbReference type="InterPro" id="IPR001816">
    <property type="entry name" value="Transl_elong_EFTs/EF1B"/>
</dbReference>
<dbReference type="InterPro" id="IPR009060">
    <property type="entry name" value="UBA-like_sf"/>
</dbReference>
<dbReference type="InterPro" id="IPR036402">
    <property type="entry name" value="EF-Ts_dimer_sf"/>
</dbReference>
<evidence type="ECO:0000259" key="7">
    <source>
        <dbReference type="Pfam" id="PF00889"/>
    </source>
</evidence>
<dbReference type="AlphaFoldDB" id="A0A067RJI5"/>
<evidence type="ECO:0000256" key="6">
    <source>
        <dbReference type="HAMAP-Rule" id="MF_03135"/>
    </source>
</evidence>
<dbReference type="Proteomes" id="UP000027135">
    <property type="component" value="Unassembled WGS sequence"/>
</dbReference>
<proteinExistence type="inferred from homology"/>
<protein>
    <recommendedName>
        <fullName evidence="6">Elongation factor Ts, mitochondrial</fullName>
        <shortName evidence="6">EF-Ts</shortName>
        <shortName evidence="6">EF-TsMt</shortName>
    </recommendedName>
</protein>
<keyword evidence="3 6" id="KW-0648">Protein biosynthesis</keyword>
<dbReference type="SUPFAM" id="SSF46934">
    <property type="entry name" value="UBA-like"/>
    <property type="match status" value="1"/>
</dbReference>
<evidence type="ECO:0000256" key="3">
    <source>
        <dbReference type="ARBA" id="ARBA00022917"/>
    </source>
</evidence>
<keyword evidence="4" id="KW-0809">Transit peptide</keyword>
<keyword evidence="5 6" id="KW-0496">Mitochondrion</keyword>
<dbReference type="OrthoDB" id="277235at2759"/>
<dbReference type="FunCoup" id="A0A067RJI5">
    <property type="interactions" value="1897"/>
</dbReference>
<evidence type="ECO:0000256" key="5">
    <source>
        <dbReference type="ARBA" id="ARBA00023128"/>
    </source>
</evidence>
<evidence type="ECO:0000256" key="2">
    <source>
        <dbReference type="ARBA" id="ARBA00022768"/>
    </source>
</evidence>
<dbReference type="Gene3D" id="1.10.8.10">
    <property type="entry name" value="DNA helicase RuvA subunit, C-terminal domain"/>
    <property type="match status" value="1"/>
</dbReference>
<dbReference type="Gene3D" id="3.30.479.20">
    <property type="entry name" value="Elongation factor Ts, dimerisation domain"/>
    <property type="match status" value="2"/>
</dbReference>
<dbReference type="Pfam" id="PF00889">
    <property type="entry name" value="EF_TS"/>
    <property type="match status" value="1"/>
</dbReference>
<comment type="similarity">
    <text evidence="1 6">Belongs to the EF-Ts family.</text>
</comment>
<dbReference type="InterPro" id="IPR014039">
    <property type="entry name" value="Transl_elong_EFTs/EF1B_dimer"/>
</dbReference>
<evidence type="ECO:0000256" key="1">
    <source>
        <dbReference type="ARBA" id="ARBA00005532"/>
    </source>
</evidence>
<dbReference type="EMBL" id="KK852432">
    <property type="protein sequence ID" value="KDR23982.1"/>
    <property type="molecule type" value="Genomic_DNA"/>
</dbReference>
<dbReference type="FunFam" id="1.10.8.10:FF:000031">
    <property type="entry name" value="Elongation factor Ts, mitochondrial"/>
    <property type="match status" value="1"/>
</dbReference>
<dbReference type="InterPro" id="IPR018101">
    <property type="entry name" value="Transl_elong_Ts_CS"/>
</dbReference>
<dbReference type="PANTHER" id="PTHR11741:SF0">
    <property type="entry name" value="ELONGATION FACTOR TS, MITOCHONDRIAL"/>
    <property type="match status" value="1"/>
</dbReference>
<dbReference type="Pfam" id="PF25025">
    <property type="entry name" value="EF-Ts_N"/>
    <property type="match status" value="1"/>
</dbReference>
<dbReference type="eggNOG" id="KOG1071">
    <property type="taxonomic scope" value="Eukaryota"/>
</dbReference>
<dbReference type="CDD" id="cd14275">
    <property type="entry name" value="UBA_EF-Ts"/>
    <property type="match status" value="1"/>
</dbReference>
<sequence length="385" mass="43147">MRETAHTVSETWNARVDQRLTLDTHEYPWMTFSTSVVVALKRQRYSAQRLQGEILCVYGLNLCWHNLPICEMICRHFMRFLHSGQSWNSVNKSVLGKLRKKTGYTFANCRKALVLYDNDMDKAEKWLQEQAQALGWSKATKLEGRPTAQGLVGIAVDKNIAIIVEVNCETDFVARNKTFQTLVDSVANACLKFAISKQDIRSSFVKIGLDSEQLKLLPGEDGKLLSDHTALLMGSVGENIFLRRAYCFQANEGILVAGYTHPAPQNTNKVLFGKYGALVAFKQTLPEITEQETVVKLPQDQLGRLFCQHIIGMNPSKIGVEGEDVPTCNSDEEKCMIYQEYLLDPSQTVAQFLADSGVSLVDFARFECGEEVEQCSLNVAVEVEG</sequence>
<comment type="subcellular location">
    <subcellularLocation>
        <location evidence="6">Mitochondrion</location>
    </subcellularLocation>
</comment>
<dbReference type="HAMAP" id="MF_00050">
    <property type="entry name" value="EF_Ts"/>
    <property type="match status" value="1"/>
</dbReference>
<dbReference type="InParanoid" id="A0A067RJI5"/>
<gene>
    <name evidence="8" type="ORF">L798_07919</name>
</gene>
<name>A0A067RJI5_ZOONE</name>
<evidence type="ECO:0000313" key="8">
    <source>
        <dbReference type="EMBL" id="KDR23982.1"/>
    </source>
</evidence>
<dbReference type="SUPFAM" id="SSF54713">
    <property type="entry name" value="Elongation factor Ts (EF-Ts), dimerisation domain"/>
    <property type="match status" value="1"/>
</dbReference>
<dbReference type="GO" id="GO:0003746">
    <property type="term" value="F:translation elongation factor activity"/>
    <property type="evidence" value="ECO:0007669"/>
    <property type="project" value="UniProtKB-UniRule"/>
</dbReference>
<dbReference type="GO" id="GO:0070125">
    <property type="term" value="P:mitochondrial translational elongation"/>
    <property type="evidence" value="ECO:0007669"/>
    <property type="project" value="TreeGrafter"/>
</dbReference>
<keyword evidence="2 6" id="KW-0251">Elongation factor</keyword>
<dbReference type="PROSITE" id="PS01127">
    <property type="entry name" value="EF_TS_2"/>
    <property type="match status" value="1"/>
</dbReference>
<dbReference type="OMA" id="QEYMLDD"/>
<evidence type="ECO:0000313" key="9">
    <source>
        <dbReference type="Proteomes" id="UP000027135"/>
    </source>
</evidence>
<dbReference type="PANTHER" id="PTHR11741">
    <property type="entry name" value="ELONGATION FACTOR TS"/>
    <property type="match status" value="1"/>
</dbReference>
<feature type="domain" description="Translation elongation factor EFTs/EF1B dimerisation" evidence="7">
    <location>
        <begin position="161"/>
        <end position="326"/>
    </location>
</feature>
<comment type="function">
    <text evidence="6">Associates with the EF-Tu.GDP complex and induces the exchange of GDP to GTP. It remains bound to the aminoacyl-tRNA.EF-Tu.GTP complex up to the GTP hydrolysis stage on the ribosome.</text>
</comment>
<organism evidence="8 9">
    <name type="scientific">Zootermopsis nevadensis</name>
    <name type="common">Dampwood termite</name>
    <dbReference type="NCBI Taxonomy" id="136037"/>
    <lineage>
        <taxon>Eukaryota</taxon>
        <taxon>Metazoa</taxon>
        <taxon>Ecdysozoa</taxon>
        <taxon>Arthropoda</taxon>
        <taxon>Hexapoda</taxon>
        <taxon>Insecta</taxon>
        <taxon>Pterygota</taxon>
        <taxon>Neoptera</taxon>
        <taxon>Polyneoptera</taxon>
        <taxon>Dictyoptera</taxon>
        <taxon>Blattodea</taxon>
        <taxon>Blattoidea</taxon>
        <taxon>Termitoidae</taxon>
        <taxon>Termopsidae</taxon>
        <taxon>Zootermopsis</taxon>
    </lineage>
</organism>
<dbReference type="STRING" id="136037.A0A067RJI5"/>
<keyword evidence="9" id="KW-1185">Reference proteome</keyword>